<evidence type="ECO:0000313" key="1">
    <source>
        <dbReference type="EMBL" id="DAD71843.1"/>
    </source>
</evidence>
<organism evidence="1">
    <name type="scientific">Siphoviridae sp. ctoiW10</name>
    <dbReference type="NCBI Taxonomy" id="2827592"/>
    <lineage>
        <taxon>Viruses</taxon>
        <taxon>Duplodnaviria</taxon>
        <taxon>Heunggongvirae</taxon>
        <taxon>Uroviricota</taxon>
        <taxon>Caudoviricetes</taxon>
    </lineage>
</organism>
<accession>A0A8S5LPS8</accession>
<protein>
    <submittedName>
        <fullName evidence="1">Uncharacterized protein</fullName>
    </submittedName>
</protein>
<proteinExistence type="predicted"/>
<sequence>MQLEVAVEIQKAYSKLTSGQVPFTKKNMCAILAPLRDKYGLTDRQVLAVARNELSLEEIMLLNQTQEETKQHG</sequence>
<dbReference type="EMBL" id="BK015888">
    <property type="protein sequence ID" value="DAD71843.1"/>
    <property type="molecule type" value="Genomic_DNA"/>
</dbReference>
<name>A0A8S5LPS8_9CAUD</name>
<reference evidence="1" key="1">
    <citation type="journal article" date="2021" name="Proc. Natl. Acad. Sci. U.S.A.">
        <title>A Catalog of Tens of Thousands of Viruses from Human Metagenomes Reveals Hidden Associations with Chronic Diseases.</title>
        <authorList>
            <person name="Tisza M.J."/>
            <person name="Buck C.B."/>
        </authorList>
    </citation>
    <scope>NUCLEOTIDE SEQUENCE</scope>
    <source>
        <strain evidence="1">CtoiW10</strain>
    </source>
</reference>